<dbReference type="InterPro" id="IPR029041">
    <property type="entry name" value="FAD-linked_oxidoreductase-like"/>
</dbReference>
<dbReference type="UniPathway" id="UPA00193"/>
<evidence type="ECO:0000313" key="7">
    <source>
        <dbReference type="EMBL" id="SVB36066.1"/>
    </source>
</evidence>
<keyword evidence="4" id="KW-0285">Flavoprotein</keyword>
<evidence type="ECO:0000256" key="1">
    <source>
        <dbReference type="ARBA" id="ARBA00001974"/>
    </source>
</evidence>
<comment type="similarity">
    <text evidence="3">Belongs to the methylenetetrahydrofolate reductase family.</text>
</comment>
<evidence type="ECO:0000256" key="6">
    <source>
        <dbReference type="ARBA" id="ARBA00023002"/>
    </source>
</evidence>
<dbReference type="GO" id="GO:0035999">
    <property type="term" value="P:tetrahydrofolate interconversion"/>
    <property type="evidence" value="ECO:0007669"/>
    <property type="project" value="UniProtKB-UniPathway"/>
</dbReference>
<dbReference type="EMBL" id="UINC01038692">
    <property type="protein sequence ID" value="SVB36066.1"/>
    <property type="molecule type" value="Genomic_DNA"/>
</dbReference>
<dbReference type="CDD" id="cd00537">
    <property type="entry name" value="MTHFR"/>
    <property type="match status" value="1"/>
</dbReference>
<dbReference type="PANTHER" id="PTHR45754:SF3">
    <property type="entry name" value="METHYLENETETRAHYDROFOLATE REDUCTASE (NADPH)"/>
    <property type="match status" value="1"/>
</dbReference>
<comment type="cofactor">
    <cofactor evidence="1">
        <name>FAD</name>
        <dbReference type="ChEBI" id="CHEBI:57692"/>
    </cofactor>
</comment>
<dbReference type="GO" id="GO:0009086">
    <property type="term" value="P:methionine biosynthetic process"/>
    <property type="evidence" value="ECO:0007669"/>
    <property type="project" value="TreeGrafter"/>
</dbReference>
<evidence type="ECO:0000256" key="2">
    <source>
        <dbReference type="ARBA" id="ARBA00004777"/>
    </source>
</evidence>
<proteinExistence type="inferred from homology"/>
<dbReference type="Gene3D" id="3.20.20.220">
    <property type="match status" value="1"/>
</dbReference>
<dbReference type="GO" id="GO:0004489">
    <property type="term" value="F:methylenetetrahydrofolate reductase [NAD(P)H] activity"/>
    <property type="evidence" value="ECO:0007669"/>
    <property type="project" value="InterPro"/>
</dbReference>
<dbReference type="InterPro" id="IPR003171">
    <property type="entry name" value="Mehydrof_redctse-like"/>
</dbReference>
<dbReference type="SUPFAM" id="SSF51730">
    <property type="entry name" value="FAD-linked oxidoreductase"/>
    <property type="match status" value="1"/>
</dbReference>
<gene>
    <name evidence="7" type="ORF">METZ01_LOCUS188920</name>
</gene>
<accession>A0A382DC26</accession>
<sequence length="308" mass="33676">MNMISQLHKTLDSGTFTVTAELTLPDSSEKDELVNTALKLSPYCDALNVTDATSAIPHFSSLAAAAILLDNDIEPVMQISARDRNRIAIQGDVLGAHSLGIRNIFCITGDAVIAGDHPDAKPVFDLDSISMLAAINKMAKSGSFMSGRKITPKPTLFLGAAANPFAPPHDYRPHRTVKKWKAGASFFQTQFCFDIKAMERFSEKLVELSDGKPPPVLVGLGPLKSSRMAKWLRDNIAGVSVPDQIIERMDKYPRKEQAQVGLEISKETINDLKSIQGVAGIHIMAFKWEEAVKEIVEDSGLAKHKRLP</sequence>
<protein>
    <submittedName>
        <fullName evidence="7">Uncharacterized protein</fullName>
    </submittedName>
</protein>
<dbReference type="Pfam" id="PF02219">
    <property type="entry name" value="MTHFR"/>
    <property type="match status" value="1"/>
</dbReference>
<name>A0A382DC26_9ZZZZ</name>
<dbReference type="GO" id="GO:0005829">
    <property type="term" value="C:cytosol"/>
    <property type="evidence" value="ECO:0007669"/>
    <property type="project" value="TreeGrafter"/>
</dbReference>
<dbReference type="AlphaFoldDB" id="A0A382DC26"/>
<reference evidence="7" key="1">
    <citation type="submission" date="2018-05" db="EMBL/GenBank/DDBJ databases">
        <authorList>
            <person name="Lanie J.A."/>
            <person name="Ng W.-L."/>
            <person name="Kazmierczak K.M."/>
            <person name="Andrzejewski T.M."/>
            <person name="Davidsen T.M."/>
            <person name="Wayne K.J."/>
            <person name="Tettelin H."/>
            <person name="Glass J.I."/>
            <person name="Rusch D."/>
            <person name="Podicherti R."/>
            <person name="Tsui H.-C.T."/>
            <person name="Winkler M.E."/>
        </authorList>
    </citation>
    <scope>NUCLEOTIDE SEQUENCE</scope>
</reference>
<dbReference type="GO" id="GO:0071949">
    <property type="term" value="F:FAD binding"/>
    <property type="evidence" value="ECO:0007669"/>
    <property type="project" value="TreeGrafter"/>
</dbReference>
<keyword evidence="5" id="KW-0274">FAD</keyword>
<organism evidence="7">
    <name type="scientific">marine metagenome</name>
    <dbReference type="NCBI Taxonomy" id="408172"/>
    <lineage>
        <taxon>unclassified sequences</taxon>
        <taxon>metagenomes</taxon>
        <taxon>ecological metagenomes</taxon>
    </lineage>
</organism>
<comment type="pathway">
    <text evidence="2">One-carbon metabolism; tetrahydrofolate interconversion.</text>
</comment>
<evidence type="ECO:0000256" key="3">
    <source>
        <dbReference type="ARBA" id="ARBA00006743"/>
    </source>
</evidence>
<dbReference type="PANTHER" id="PTHR45754">
    <property type="entry name" value="METHYLENETETRAHYDROFOLATE REDUCTASE"/>
    <property type="match status" value="1"/>
</dbReference>
<evidence type="ECO:0000256" key="4">
    <source>
        <dbReference type="ARBA" id="ARBA00022630"/>
    </source>
</evidence>
<keyword evidence="6" id="KW-0560">Oxidoreductase</keyword>
<evidence type="ECO:0000256" key="5">
    <source>
        <dbReference type="ARBA" id="ARBA00022827"/>
    </source>
</evidence>